<comment type="function">
    <text evidence="1 10">Controls the rotational direction of flagella during chemotaxis.</text>
</comment>
<keyword evidence="4 10" id="KW-1003">Cell membrane</keyword>
<evidence type="ECO:0000256" key="10">
    <source>
        <dbReference type="RuleBase" id="RU364125"/>
    </source>
</evidence>
<accession>A0ABT7L658</accession>
<organism evidence="11 12">
    <name type="scientific">Aquibacillus rhizosphaerae</name>
    <dbReference type="NCBI Taxonomy" id="3051431"/>
    <lineage>
        <taxon>Bacteria</taxon>
        <taxon>Bacillati</taxon>
        <taxon>Bacillota</taxon>
        <taxon>Bacilli</taxon>
        <taxon>Bacillales</taxon>
        <taxon>Bacillaceae</taxon>
        <taxon>Aquibacillus</taxon>
    </lineage>
</organism>
<comment type="similarity">
    <text evidence="3 10">Belongs to the FliL family.</text>
</comment>
<keyword evidence="5 10" id="KW-0145">Chemotaxis</keyword>
<evidence type="ECO:0000313" key="11">
    <source>
        <dbReference type="EMBL" id="MDL4840070.1"/>
    </source>
</evidence>
<protein>
    <recommendedName>
        <fullName evidence="10">Flagellar protein FliL</fullName>
    </recommendedName>
</protein>
<proteinExistence type="inferred from homology"/>
<dbReference type="InterPro" id="IPR005503">
    <property type="entry name" value="FliL"/>
</dbReference>
<evidence type="ECO:0000256" key="3">
    <source>
        <dbReference type="ARBA" id="ARBA00008281"/>
    </source>
</evidence>
<keyword evidence="6 10" id="KW-0812">Transmembrane</keyword>
<sequence>MNPKLFKAMIAILIIITIIGVVALVLVLNVSGEEKDDKELSIDKMVDYSFTTAEMQTDLQDGSFAQIQFQIVTDSKKAKEEVTMREFQIKNIFIKESVELTEKDFKTGLSELEEKMKSSLNELMDEGNVTSVYIVSKIIQ</sequence>
<keyword evidence="11" id="KW-0969">Cilium</keyword>
<evidence type="ECO:0000256" key="2">
    <source>
        <dbReference type="ARBA" id="ARBA00004162"/>
    </source>
</evidence>
<feature type="transmembrane region" description="Helical" evidence="10">
    <location>
        <begin position="6"/>
        <end position="28"/>
    </location>
</feature>
<comment type="caution">
    <text evidence="11">The sequence shown here is derived from an EMBL/GenBank/DDBJ whole genome shotgun (WGS) entry which is preliminary data.</text>
</comment>
<keyword evidence="12" id="KW-1185">Reference proteome</keyword>
<dbReference type="Proteomes" id="UP001235343">
    <property type="component" value="Unassembled WGS sequence"/>
</dbReference>
<gene>
    <name evidence="11" type="ORF">QQS35_06315</name>
</gene>
<evidence type="ECO:0000256" key="8">
    <source>
        <dbReference type="ARBA" id="ARBA00022989"/>
    </source>
</evidence>
<evidence type="ECO:0000256" key="6">
    <source>
        <dbReference type="ARBA" id="ARBA00022692"/>
    </source>
</evidence>
<keyword evidence="9 10" id="KW-0472">Membrane</keyword>
<keyword evidence="11" id="KW-0966">Cell projection</keyword>
<evidence type="ECO:0000256" key="1">
    <source>
        <dbReference type="ARBA" id="ARBA00002254"/>
    </source>
</evidence>
<keyword evidence="7 10" id="KW-0283">Flagellar rotation</keyword>
<evidence type="ECO:0000256" key="9">
    <source>
        <dbReference type="ARBA" id="ARBA00023136"/>
    </source>
</evidence>
<keyword evidence="11" id="KW-0282">Flagellum</keyword>
<evidence type="ECO:0000313" key="12">
    <source>
        <dbReference type="Proteomes" id="UP001235343"/>
    </source>
</evidence>
<dbReference type="Pfam" id="PF03748">
    <property type="entry name" value="FliL"/>
    <property type="match status" value="1"/>
</dbReference>
<name>A0ABT7L658_9BACI</name>
<reference evidence="11 12" key="1">
    <citation type="submission" date="2023-06" db="EMBL/GenBank/DDBJ databases">
        <title>Aquibacillus rhizosphaerae LR5S19.</title>
        <authorList>
            <person name="Sun J.-Q."/>
        </authorList>
    </citation>
    <scope>NUCLEOTIDE SEQUENCE [LARGE SCALE GENOMIC DNA]</scope>
    <source>
        <strain evidence="11 12">LR5S19</strain>
    </source>
</reference>
<comment type="subcellular location">
    <subcellularLocation>
        <location evidence="2">Cell membrane</location>
        <topology evidence="2">Single-pass membrane protein</topology>
    </subcellularLocation>
</comment>
<evidence type="ECO:0000256" key="7">
    <source>
        <dbReference type="ARBA" id="ARBA00022779"/>
    </source>
</evidence>
<evidence type="ECO:0000256" key="4">
    <source>
        <dbReference type="ARBA" id="ARBA00022475"/>
    </source>
</evidence>
<dbReference type="RefSeq" id="WP_285931068.1">
    <property type="nucleotide sequence ID" value="NZ_JASTZU010000021.1"/>
</dbReference>
<keyword evidence="8 10" id="KW-1133">Transmembrane helix</keyword>
<evidence type="ECO:0000256" key="5">
    <source>
        <dbReference type="ARBA" id="ARBA00022500"/>
    </source>
</evidence>
<dbReference type="EMBL" id="JASTZU010000021">
    <property type="protein sequence ID" value="MDL4840070.1"/>
    <property type="molecule type" value="Genomic_DNA"/>
</dbReference>